<organism evidence="3 4">
    <name type="scientific">Aphis glycines</name>
    <name type="common">Soybean aphid</name>
    <dbReference type="NCBI Taxonomy" id="307491"/>
    <lineage>
        <taxon>Eukaryota</taxon>
        <taxon>Metazoa</taxon>
        <taxon>Ecdysozoa</taxon>
        <taxon>Arthropoda</taxon>
        <taxon>Hexapoda</taxon>
        <taxon>Insecta</taxon>
        <taxon>Pterygota</taxon>
        <taxon>Neoptera</taxon>
        <taxon>Paraneoptera</taxon>
        <taxon>Hemiptera</taxon>
        <taxon>Sternorrhyncha</taxon>
        <taxon>Aphidomorpha</taxon>
        <taxon>Aphidoidea</taxon>
        <taxon>Aphididae</taxon>
        <taxon>Aphidini</taxon>
        <taxon>Aphis</taxon>
        <taxon>Aphis</taxon>
    </lineage>
</organism>
<evidence type="ECO:0000313" key="3">
    <source>
        <dbReference type="EMBL" id="KAE9537896.1"/>
    </source>
</evidence>
<proteinExistence type="predicted"/>
<dbReference type="Pfam" id="PF02944">
    <property type="entry name" value="BESS"/>
    <property type="match status" value="1"/>
</dbReference>
<sequence>MINKRLAIYNDVPTYKQLPSTPYDDILRKTCEEYPSLDSTNKSIHTHIIWKIKYLVSASSRCVLNILNQDFACLIIFLLMSATLQSISLSLTEEANTSISNITLSSAKQLLCLAAVLPDHRRSQHVNRKRTQPSSLDETVPEDIEDNLVSPNMTEDSSDPKVLSNKKNRRCKRKLDDELDREILKAYQEDKTPPSLDEDESFFASVIPLIKKFSEDEKLKFPYLIKLSADVKSTSNSDTDIGNR</sequence>
<comment type="caution">
    <text evidence="3">The sequence shown here is derived from an EMBL/GenBank/DDBJ whole genome shotgun (WGS) entry which is preliminary data.</text>
</comment>
<dbReference type="OrthoDB" id="8038273at2759"/>
<feature type="domain" description="BESS" evidence="2">
    <location>
        <begin position="197"/>
        <end position="221"/>
    </location>
</feature>
<dbReference type="InterPro" id="IPR004210">
    <property type="entry name" value="BESS_motif"/>
</dbReference>
<keyword evidence="4" id="KW-1185">Reference proteome</keyword>
<dbReference type="Proteomes" id="UP000475862">
    <property type="component" value="Unassembled WGS sequence"/>
</dbReference>
<evidence type="ECO:0000259" key="2">
    <source>
        <dbReference type="Pfam" id="PF02944"/>
    </source>
</evidence>
<dbReference type="AlphaFoldDB" id="A0A6G0TUF6"/>
<dbReference type="GO" id="GO:0003677">
    <property type="term" value="F:DNA binding"/>
    <property type="evidence" value="ECO:0007669"/>
    <property type="project" value="InterPro"/>
</dbReference>
<accession>A0A6G0TUF6</accession>
<feature type="region of interest" description="Disordered" evidence="1">
    <location>
        <begin position="123"/>
        <end position="166"/>
    </location>
</feature>
<dbReference type="EMBL" id="VYZN01000017">
    <property type="protein sequence ID" value="KAE9537896.1"/>
    <property type="molecule type" value="Genomic_DNA"/>
</dbReference>
<protein>
    <recommendedName>
        <fullName evidence="2">BESS domain-containing protein</fullName>
    </recommendedName>
</protein>
<evidence type="ECO:0000256" key="1">
    <source>
        <dbReference type="SAM" id="MobiDB-lite"/>
    </source>
</evidence>
<name>A0A6G0TUF6_APHGL</name>
<gene>
    <name evidence="3" type="ORF">AGLY_005868</name>
</gene>
<reference evidence="3 4" key="1">
    <citation type="submission" date="2019-08" db="EMBL/GenBank/DDBJ databases">
        <title>The genome of the soybean aphid Biotype 1, its phylome, world population structure and adaptation to the North American continent.</title>
        <authorList>
            <person name="Giordano R."/>
            <person name="Donthu R.K."/>
            <person name="Hernandez A.G."/>
            <person name="Wright C.L."/>
            <person name="Zimin A.V."/>
        </authorList>
    </citation>
    <scope>NUCLEOTIDE SEQUENCE [LARGE SCALE GENOMIC DNA]</scope>
    <source>
        <tissue evidence="3">Whole aphids</tissue>
    </source>
</reference>
<evidence type="ECO:0000313" key="4">
    <source>
        <dbReference type="Proteomes" id="UP000475862"/>
    </source>
</evidence>